<evidence type="ECO:0000313" key="4">
    <source>
        <dbReference type="Proteomes" id="UP000668403"/>
    </source>
</evidence>
<evidence type="ECO:0000256" key="1">
    <source>
        <dbReference type="SAM" id="SignalP"/>
    </source>
</evidence>
<gene>
    <name evidence="3" type="ORF">J4H85_06655</name>
</gene>
<dbReference type="PANTHER" id="PTHR30383:SF5">
    <property type="entry name" value="SGNH HYDROLASE-TYPE ESTERASE DOMAIN-CONTAINING PROTEIN"/>
    <property type="match status" value="1"/>
</dbReference>
<dbReference type="InterPro" id="IPR051532">
    <property type="entry name" value="Ester_Hydrolysis_Enzymes"/>
</dbReference>
<name>A0A939QJ08_9MICO</name>
<feature type="chain" id="PRO_5038690741" description="SGNH hydrolase-type esterase domain-containing protein" evidence="1">
    <location>
        <begin position="28"/>
        <end position="219"/>
    </location>
</feature>
<dbReference type="EMBL" id="JAGFBF010000004">
    <property type="protein sequence ID" value="MBO2989674.1"/>
    <property type="molecule type" value="Genomic_DNA"/>
</dbReference>
<proteinExistence type="predicted"/>
<dbReference type="SUPFAM" id="SSF52266">
    <property type="entry name" value="SGNH hydrolase"/>
    <property type="match status" value="1"/>
</dbReference>
<dbReference type="PANTHER" id="PTHR30383">
    <property type="entry name" value="THIOESTERASE 1/PROTEASE 1/LYSOPHOSPHOLIPASE L1"/>
    <property type="match status" value="1"/>
</dbReference>
<dbReference type="GO" id="GO:0004622">
    <property type="term" value="F:phosphatidylcholine lysophospholipase activity"/>
    <property type="evidence" value="ECO:0007669"/>
    <property type="project" value="TreeGrafter"/>
</dbReference>
<comment type="caution">
    <text evidence="3">The sequence shown here is derived from an EMBL/GenBank/DDBJ whole genome shotgun (WGS) entry which is preliminary data.</text>
</comment>
<feature type="domain" description="SGNH hydrolase-type esterase" evidence="2">
    <location>
        <begin position="50"/>
        <end position="207"/>
    </location>
</feature>
<keyword evidence="1" id="KW-0732">Signal</keyword>
<dbReference type="RefSeq" id="WP_208238065.1">
    <property type="nucleotide sequence ID" value="NZ_BAAAQU010000001.1"/>
</dbReference>
<organism evidence="3 4">
    <name type="scientific">Leucobacter tardus</name>
    <dbReference type="NCBI Taxonomy" id="501483"/>
    <lineage>
        <taxon>Bacteria</taxon>
        <taxon>Bacillati</taxon>
        <taxon>Actinomycetota</taxon>
        <taxon>Actinomycetes</taxon>
        <taxon>Micrococcales</taxon>
        <taxon>Microbacteriaceae</taxon>
        <taxon>Leucobacter</taxon>
    </lineage>
</organism>
<sequence length="219" mass="22944">MERRRRAAPKFAGVLLAGMALAASACAGPPPPSAPPHRDEPDSDAVRMAAVGDSITDGDSRDLNGGIPGPLSWVSYAESRDIEFVGGWAEWGATTDRMASAIPGPFDADVLVVLAGTNDVSARSHREIGASLRDIVHTAAIDRVILSSVPPNDFARAETVRLNAYLRTFSEEQGWEWVDAAAALRDGDGFEPEMTSDGVHPTAAGARVIGEAIGVAVAE</sequence>
<evidence type="ECO:0000313" key="3">
    <source>
        <dbReference type="EMBL" id="MBO2989674.1"/>
    </source>
</evidence>
<dbReference type="Pfam" id="PF13472">
    <property type="entry name" value="Lipase_GDSL_2"/>
    <property type="match status" value="1"/>
</dbReference>
<accession>A0A939QJ08</accession>
<dbReference type="PROSITE" id="PS51257">
    <property type="entry name" value="PROKAR_LIPOPROTEIN"/>
    <property type="match status" value="1"/>
</dbReference>
<keyword evidence="4" id="KW-1185">Reference proteome</keyword>
<dbReference type="AlphaFoldDB" id="A0A939QJ08"/>
<dbReference type="InterPro" id="IPR036514">
    <property type="entry name" value="SGNH_hydro_sf"/>
</dbReference>
<evidence type="ECO:0000259" key="2">
    <source>
        <dbReference type="Pfam" id="PF13472"/>
    </source>
</evidence>
<feature type="signal peptide" evidence="1">
    <location>
        <begin position="1"/>
        <end position="27"/>
    </location>
</feature>
<dbReference type="Gene3D" id="3.40.50.1110">
    <property type="entry name" value="SGNH hydrolase"/>
    <property type="match status" value="1"/>
</dbReference>
<dbReference type="InterPro" id="IPR013830">
    <property type="entry name" value="SGNH_hydro"/>
</dbReference>
<protein>
    <recommendedName>
        <fullName evidence="2">SGNH hydrolase-type esterase domain-containing protein</fullName>
    </recommendedName>
</protein>
<reference evidence="3" key="1">
    <citation type="submission" date="2021-03" db="EMBL/GenBank/DDBJ databases">
        <title>Leucobacter chromiisoli sp. nov., isolated from chromium-containing soil of chemical plant.</title>
        <authorList>
            <person name="Xu Z."/>
        </authorList>
    </citation>
    <scope>NUCLEOTIDE SEQUENCE</scope>
    <source>
        <strain evidence="3">K 70/01</strain>
    </source>
</reference>
<dbReference type="Proteomes" id="UP000668403">
    <property type="component" value="Unassembled WGS sequence"/>
</dbReference>